<protein>
    <submittedName>
        <fullName evidence="1">Uncharacterized protein</fullName>
    </submittedName>
</protein>
<keyword evidence="2" id="KW-1185">Reference proteome</keyword>
<organism evidence="1 2">
    <name type="scientific">Symbiopectobacterium purcellii</name>
    <dbReference type="NCBI Taxonomy" id="2871826"/>
    <lineage>
        <taxon>Bacteria</taxon>
        <taxon>Pseudomonadati</taxon>
        <taxon>Pseudomonadota</taxon>
        <taxon>Gammaproteobacteria</taxon>
        <taxon>Enterobacterales</taxon>
        <taxon>Enterobacteriaceae</taxon>
    </lineage>
</organism>
<gene>
    <name evidence="1" type="ORF">K6K13_05545</name>
</gene>
<sequence>MLLVELARQYIPLAEKCGEHTIGQSGDRDISSHRAEKKATSRVFPLNSSFHPLSAMV</sequence>
<accession>A0ABX9AQH0</accession>
<proteinExistence type="predicted"/>
<name>A0ABX9AQH0_9ENTR</name>
<reference evidence="1 2" key="1">
    <citation type="submission" date="2021-08" db="EMBL/GenBank/DDBJ databases">
        <title>Culture and genomic analysis of Symbiopectobacterium purcellii sp. nov. gen. nov., isolated from the leafhopper Empoasca decipiens.</title>
        <authorList>
            <person name="Nadal-Jimenez P."/>
            <person name="Siozios S."/>
            <person name="Halliday N."/>
            <person name="Camara M."/>
            <person name="Hurst G.D.D."/>
        </authorList>
    </citation>
    <scope>NUCLEOTIDE SEQUENCE [LARGE SCALE GENOMIC DNA]</scope>
    <source>
        <strain evidence="1 2">SyEd1</strain>
    </source>
</reference>
<dbReference type="Proteomes" id="UP000825886">
    <property type="component" value="Chromosome"/>
</dbReference>
<dbReference type="EMBL" id="CP081864">
    <property type="protein sequence ID" value="QZN96869.1"/>
    <property type="molecule type" value="Genomic_DNA"/>
</dbReference>
<dbReference type="RefSeq" id="WP_222159885.1">
    <property type="nucleotide sequence ID" value="NZ_CP081864.1"/>
</dbReference>
<evidence type="ECO:0000313" key="1">
    <source>
        <dbReference type="EMBL" id="QZN96869.1"/>
    </source>
</evidence>
<evidence type="ECO:0000313" key="2">
    <source>
        <dbReference type="Proteomes" id="UP000825886"/>
    </source>
</evidence>